<gene>
    <name evidence="6" type="ORF">FKZ61_11995</name>
</gene>
<dbReference type="PANTHER" id="PTHR23073">
    <property type="entry name" value="26S PROTEASOME REGULATORY SUBUNIT"/>
    <property type="match status" value="1"/>
</dbReference>
<dbReference type="GO" id="GO:0016887">
    <property type="term" value="F:ATP hydrolysis activity"/>
    <property type="evidence" value="ECO:0007669"/>
    <property type="project" value="InterPro"/>
</dbReference>
<reference evidence="6 7" key="1">
    <citation type="submission" date="2019-06" db="EMBL/GenBank/DDBJ databases">
        <title>Genome sequence of Litorilinea aerophila BAA-2444.</title>
        <authorList>
            <person name="Maclea K.S."/>
            <person name="Maurais E.G."/>
            <person name="Iannazzi L.C."/>
        </authorList>
    </citation>
    <scope>NUCLEOTIDE SEQUENCE [LARGE SCALE GENOMIC DNA]</scope>
    <source>
        <strain evidence="6 7">ATCC BAA-2444</strain>
    </source>
</reference>
<protein>
    <submittedName>
        <fullName evidence="6">ATP-binding protein</fullName>
    </submittedName>
</protein>
<evidence type="ECO:0000313" key="6">
    <source>
        <dbReference type="EMBL" id="TQE95553.1"/>
    </source>
</evidence>
<evidence type="ECO:0000256" key="2">
    <source>
        <dbReference type="ARBA" id="ARBA00022741"/>
    </source>
</evidence>
<organism evidence="6 7">
    <name type="scientific">Litorilinea aerophila</name>
    <dbReference type="NCBI Taxonomy" id="1204385"/>
    <lineage>
        <taxon>Bacteria</taxon>
        <taxon>Bacillati</taxon>
        <taxon>Chloroflexota</taxon>
        <taxon>Caldilineae</taxon>
        <taxon>Caldilineales</taxon>
        <taxon>Caldilineaceae</taxon>
        <taxon>Litorilinea</taxon>
    </lineage>
</organism>
<evidence type="ECO:0000256" key="3">
    <source>
        <dbReference type="ARBA" id="ARBA00022840"/>
    </source>
</evidence>
<dbReference type="Pfam" id="PF00004">
    <property type="entry name" value="AAA"/>
    <property type="match status" value="1"/>
</dbReference>
<proteinExistence type="inferred from homology"/>
<feature type="domain" description="AAA+ ATPase" evidence="5">
    <location>
        <begin position="460"/>
        <end position="592"/>
    </location>
</feature>
<keyword evidence="3 6" id="KW-0067">ATP-binding</keyword>
<dbReference type="InterPro" id="IPR050221">
    <property type="entry name" value="26S_Proteasome_ATPase"/>
</dbReference>
<dbReference type="CDD" id="cd19481">
    <property type="entry name" value="RecA-like_protease"/>
    <property type="match status" value="1"/>
</dbReference>
<dbReference type="EMBL" id="VIGC01000013">
    <property type="protein sequence ID" value="TQE95553.1"/>
    <property type="molecule type" value="Genomic_DNA"/>
</dbReference>
<evidence type="ECO:0000313" key="7">
    <source>
        <dbReference type="Proteomes" id="UP000317371"/>
    </source>
</evidence>
<dbReference type="InterPro" id="IPR027417">
    <property type="entry name" value="P-loop_NTPase"/>
</dbReference>
<dbReference type="InterPro" id="IPR003593">
    <property type="entry name" value="AAA+_ATPase"/>
</dbReference>
<evidence type="ECO:0000256" key="4">
    <source>
        <dbReference type="SAM" id="MobiDB-lite"/>
    </source>
</evidence>
<feature type="compositionally biased region" description="Polar residues" evidence="4">
    <location>
        <begin position="1"/>
        <end position="15"/>
    </location>
</feature>
<keyword evidence="7" id="KW-1185">Reference proteome</keyword>
<name>A0A540VHC7_9CHLR</name>
<dbReference type="RefSeq" id="WP_141610372.1">
    <property type="nucleotide sequence ID" value="NZ_VIGC02000013.1"/>
</dbReference>
<comment type="caution">
    <text evidence="6">The sequence shown here is derived from an EMBL/GenBank/DDBJ whole genome shotgun (WGS) entry which is preliminary data.</text>
</comment>
<dbReference type="Proteomes" id="UP000317371">
    <property type="component" value="Unassembled WGS sequence"/>
</dbReference>
<feature type="region of interest" description="Disordered" evidence="4">
    <location>
        <begin position="1"/>
        <end position="26"/>
    </location>
</feature>
<evidence type="ECO:0000259" key="5">
    <source>
        <dbReference type="SMART" id="SM00382"/>
    </source>
</evidence>
<dbReference type="InterPro" id="IPR003959">
    <property type="entry name" value="ATPase_AAA_core"/>
</dbReference>
<dbReference type="SMART" id="SM00382">
    <property type="entry name" value="AAA"/>
    <property type="match status" value="1"/>
</dbReference>
<accession>A0A540VHC7</accession>
<dbReference type="InParanoid" id="A0A540VHC7"/>
<dbReference type="SUPFAM" id="SSF52540">
    <property type="entry name" value="P-loop containing nucleoside triphosphate hydrolases"/>
    <property type="match status" value="1"/>
</dbReference>
<dbReference type="Gene3D" id="3.40.50.300">
    <property type="entry name" value="P-loop containing nucleotide triphosphate hydrolases"/>
    <property type="match status" value="1"/>
</dbReference>
<dbReference type="OrthoDB" id="9806903at2"/>
<sequence length="673" mass="73040">MTIAPTEQAQRQSSAGPLPDQPPSQGTPLLRHFALAALADRLYETLADRPDLPEHQFLLDQLAVVQAAPGGHGDWVERLATALRRPASADLHLLHLAQTLQLTVFELLTVALTAAVEDEAMVGRTLAHLQTPLGGSRPTLGLLATAFSSLLDATTHPIHLLMTGAAVQSGLLEVLNASAPWTERSLRVPPHLCLAIHGHDGLYPGATIGVALEGLPPLPPSLRREAAQHARGLAAGRQLLVIRTNALAEGKAAAAWIGEELGRRPVFLSEERPVGLSPWLILRELLPVFLLELAPGQRYTLPPLPFYPGPVLALCGPDGTVDGETMPTLRWSLSVPPPAERRQLWQMALDNPDEALVDELARHYRHGSARIAELGHLARLQAIRRGAEQPERCDVLHAARSGEGGGLDALAQLLPDSIPDEALVTPPTLQQELERLLLRCRARDGLVEGLGLSAVARYRPGVCALFVGPSGTGKTLAAGWLATRLGLPLYRVDLAAVTSKYIGETEKNLAQLLARAEQAEVILLFDEADSLFGKRTDVQQANDRFANAQTNYLLQRMEAYDGIAILTSNSRTRFDPAFTRRLDAIIEFAVPGPQERRALWLAHLGEHHRLPPQDLNRLAAAADLTGGHIRNVVLAAAVLAQQTSRPIEYRDILEGLKAEYRKLNKQMPVVLKP</sequence>
<keyword evidence="2" id="KW-0547">Nucleotide-binding</keyword>
<evidence type="ECO:0000256" key="1">
    <source>
        <dbReference type="ARBA" id="ARBA00006914"/>
    </source>
</evidence>
<dbReference type="GO" id="GO:0005524">
    <property type="term" value="F:ATP binding"/>
    <property type="evidence" value="ECO:0007669"/>
    <property type="project" value="UniProtKB-KW"/>
</dbReference>
<comment type="similarity">
    <text evidence="1">Belongs to the AAA ATPase family.</text>
</comment>
<dbReference type="AlphaFoldDB" id="A0A540VHC7"/>